<dbReference type="OrthoDB" id="3666466at2"/>
<organism evidence="2 3">
    <name type="scientific">Streptomyces spongiae</name>
    <dbReference type="NCBI Taxonomy" id="565072"/>
    <lineage>
        <taxon>Bacteria</taxon>
        <taxon>Bacillati</taxon>
        <taxon>Actinomycetota</taxon>
        <taxon>Actinomycetes</taxon>
        <taxon>Kitasatosporales</taxon>
        <taxon>Streptomycetaceae</taxon>
        <taxon>Streptomyces</taxon>
    </lineage>
</organism>
<comment type="caution">
    <text evidence="2">The sequence shown here is derived from an EMBL/GenBank/DDBJ whole genome shotgun (WGS) entry which is preliminary data.</text>
</comment>
<evidence type="ECO:0000313" key="2">
    <source>
        <dbReference type="EMBL" id="MPY60584.1"/>
    </source>
</evidence>
<sequence length="91" mass="9446">MRCGSPGCDREDTPFAHDSQCPRPDCDLPLGAACDGSHQSTVHVTRQLAPRNPSTPAEAAALFAAPGTCCAVNSPHPDPAAPHRHRLPGGN</sequence>
<name>A0A5N8XMR9_9ACTN</name>
<accession>A0A5N8XMR9</accession>
<evidence type="ECO:0000313" key="3">
    <source>
        <dbReference type="Proteomes" id="UP000400924"/>
    </source>
</evidence>
<proteinExistence type="predicted"/>
<dbReference type="EMBL" id="VJZC01000224">
    <property type="protein sequence ID" value="MPY60584.1"/>
    <property type="molecule type" value="Genomic_DNA"/>
</dbReference>
<reference evidence="2 3" key="1">
    <citation type="submission" date="2019-07" db="EMBL/GenBank/DDBJ databases">
        <title>New species of Amycolatopsis and Streptomyces.</title>
        <authorList>
            <person name="Duangmal K."/>
            <person name="Teo W.F.A."/>
            <person name="Lipun K."/>
        </authorList>
    </citation>
    <scope>NUCLEOTIDE SEQUENCE [LARGE SCALE GENOMIC DNA]</scope>
    <source>
        <strain evidence="2 3">NBRC 106415</strain>
    </source>
</reference>
<evidence type="ECO:0000256" key="1">
    <source>
        <dbReference type="SAM" id="MobiDB-lite"/>
    </source>
</evidence>
<dbReference type="Proteomes" id="UP000400924">
    <property type="component" value="Unassembled WGS sequence"/>
</dbReference>
<feature type="region of interest" description="Disordered" evidence="1">
    <location>
        <begin position="1"/>
        <end position="20"/>
    </location>
</feature>
<gene>
    <name evidence="2" type="ORF">FNH08_26590</name>
</gene>
<keyword evidence="3" id="KW-1185">Reference proteome</keyword>
<protein>
    <submittedName>
        <fullName evidence="2">Uncharacterized protein</fullName>
    </submittedName>
</protein>
<dbReference type="AlphaFoldDB" id="A0A5N8XMR9"/>